<accession>A0A494X7P1</accession>
<keyword evidence="3" id="KW-1185">Reference proteome</keyword>
<reference evidence="2 3" key="1">
    <citation type="submission" date="2018-10" db="EMBL/GenBank/DDBJ databases">
        <title>Paraburkholderia sp. 7MK8-2, isolated from soil.</title>
        <authorList>
            <person name="Gao Z.-H."/>
            <person name="Qiu L.-H."/>
        </authorList>
    </citation>
    <scope>NUCLEOTIDE SEQUENCE [LARGE SCALE GENOMIC DNA]</scope>
    <source>
        <strain evidence="2 3">7MK8-2</strain>
    </source>
</reference>
<evidence type="ECO:0000313" key="2">
    <source>
        <dbReference type="EMBL" id="RKP45631.1"/>
    </source>
</evidence>
<sequence>MWAALISLSQALRKVSKRLTSEREIVLLVLTVLRLLACGAGAGWSHDGMPENHPRRGAR</sequence>
<keyword evidence="1" id="KW-0472">Membrane</keyword>
<dbReference type="EMBL" id="RBZV01000009">
    <property type="protein sequence ID" value="RKP45631.1"/>
    <property type="molecule type" value="Genomic_DNA"/>
</dbReference>
<feature type="transmembrane region" description="Helical" evidence="1">
    <location>
        <begin position="25"/>
        <end position="44"/>
    </location>
</feature>
<keyword evidence="1" id="KW-0812">Transmembrane</keyword>
<comment type="caution">
    <text evidence="2">The sequence shown here is derived from an EMBL/GenBank/DDBJ whole genome shotgun (WGS) entry which is preliminary data.</text>
</comment>
<organism evidence="2 3">
    <name type="scientific">Trinickia fusca</name>
    <dbReference type="NCBI Taxonomy" id="2419777"/>
    <lineage>
        <taxon>Bacteria</taxon>
        <taxon>Pseudomonadati</taxon>
        <taxon>Pseudomonadota</taxon>
        <taxon>Betaproteobacteria</taxon>
        <taxon>Burkholderiales</taxon>
        <taxon>Burkholderiaceae</taxon>
        <taxon>Trinickia</taxon>
    </lineage>
</organism>
<dbReference type="Proteomes" id="UP000280434">
    <property type="component" value="Unassembled WGS sequence"/>
</dbReference>
<evidence type="ECO:0000256" key="1">
    <source>
        <dbReference type="SAM" id="Phobius"/>
    </source>
</evidence>
<keyword evidence="1" id="KW-1133">Transmembrane helix</keyword>
<protein>
    <submittedName>
        <fullName evidence="2">Uncharacterized protein</fullName>
    </submittedName>
</protein>
<gene>
    <name evidence="2" type="ORF">D7S89_20065</name>
</gene>
<proteinExistence type="predicted"/>
<dbReference type="AlphaFoldDB" id="A0A494X7P1"/>
<name>A0A494X7P1_9BURK</name>
<evidence type="ECO:0000313" key="3">
    <source>
        <dbReference type="Proteomes" id="UP000280434"/>
    </source>
</evidence>